<organism evidence="1 2">
    <name type="scientific">Rhizobium fabae</name>
    <dbReference type="NCBI Taxonomy" id="573179"/>
    <lineage>
        <taxon>Bacteria</taxon>
        <taxon>Pseudomonadati</taxon>
        <taxon>Pseudomonadota</taxon>
        <taxon>Alphaproteobacteria</taxon>
        <taxon>Hyphomicrobiales</taxon>
        <taxon>Rhizobiaceae</taxon>
        <taxon>Rhizobium/Agrobacterium group</taxon>
        <taxon>Rhizobium</taxon>
    </lineage>
</organism>
<evidence type="ECO:0000313" key="2">
    <source>
        <dbReference type="Proteomes" id="UP000545490"/>
    </source>
</evidence>
<accession>A0A7W6BDE5</accession>
<reference evidence="1 2" key="1">
    <citation type="submission" date="2020-08" db="EMBL/GenBank/DDBJ databases">
        <title>Genomic Encyclopedia of Type Strains, Phase IV (KMG-IV): sequencing the most valuable type-strain genomes for metagenomic binning, comparative biology and taxonomic classification.</title>
        <authorList>
            <person name="Goeker M."/>
        </authorList>
    </citation>
    <scope>NUCLEOTIDE SEQUENCE [LARGE SCALE GENOMIC DNA]</scope>
    <source>
        <strain evidence="1 2">DSM 19331</strain>
    </source>
</reference>
<dbReference type="EMBL" id="JACIDG010000030">
    <property type="protein sequence ID" value="MBB3919601.1"/>
    <property type="molecule type" value="Genomic_DNA"/>
</dbReference>
<comment type="caution">
    <text evidence="1">The sequence shown here is derived from an EMBL/GenBank/DDBJ whole genome shotgun (WGS) entry which is preliminary data.</text>
</comment>
<evidence type="ECO:0000313" key="1">
    <source>
        <dbReference type="EMBL" id="MBB3919601.1"/>
    </source>
</evidence>
<dbReference type="AlphaFoldDB" id="A0A7W6BDE5"/>
<gene>
    <name evidence="1" type="ORF">GGQ65_006947</name>
</gene>
<dbReference type="RefSeq" id="WP_164737624.1">
    <property type="nucleotide sequence ID" value="NZ_JACIDG010000030.1"/>
</dbReference>
<proteinExistence type="predicted"/>
<sequence>MTIELQLPRSRTCVVIAVKTVLDWSQIPVKFAITHICVSAIRARTSPSHSFGSMLP</sequence>
<name>A0A7W6BDE5_9HYPH</name>
<protein>
    <submittedName>
        <fullName evidence="1">Uncharacterized protein</fullName>
    </submittedName>
</protein>
<dbReference type="Proteomes" id="UP000545490">
    <property type="component" value="Unassembled WGS sequence"/>
</dbReference>